<dbReference type="AlphaFoldDB" id="E8M528"/>
<dbReference type="RefSeq" id="WP_008075699.1">
    <property type="nucleotide sequence ID" value="NZ_AEVT01000053.1"/>
</dbReference>
<name>E8M528_PHOS4</name>
<dbReference type="EMBL" id="AEVT01000053">
    <property type="protein sequence ID" value="EGA70879.1"/>
    <property type="molecule type" value="Genomic_DNA"/>
</dbReference>
<evidence type="ECO:0000313" key="2">
    <source>
        <dbReference type="Proteomes" id="UP000006228"/>
    </source>
</evidence>
<dbReference type="eggNOG" id="ENOG5033XW2">
    <property type="taxonomic scope" value="Bacteria"/>
</dbReference>
<dbReference type="OrthoDB" id="5854814at2"/>
<organism evidence="1 2">
    <name type="scientific">Vibrio sinaloensis DSM 21326</name>
    <dbReference type="NCBI Taxonomy" id="945550"/>
    <lineage>
        <taxon>Bacteria</taxon>
        <taxon>Pseudomonadati</taxon>
        <taxon>Pseudomonadota</taxon>
        <taxon>Gammaproteobacteria</taxon>
        <taxon>Vibrionales</taxon>
        <taxon>Vibrionaceae</taxon>
        <taxon>Vibrio</taxon>
        <taxon>Vibrio oreintalis group</taxon>
    </lineage>
</organism>
<sequence length="156" mass="17202">MLMQIILNNGNVEYQISSQHYPTHGGTSKIAIDGKNVLGVFVRVRAWLEPNDGLPSSSIDDVKYLLSIGADYYPEVDSSVSNGDFANANYLPGAGGSRFAYVTKDPKWFYMVNASPDDLSIVDKTSAFYQAGGKTYLTHRELIDNPPIIEKTDTQM</sequence>
<dbReference type="Proteomes" id="UP000006228">
    <property type="component" value="Unassembled WGS sequence"/>
</dbReference>
<gene>
    <name evidence="1" type="ORF">VISI1226_16608</name>
</gene>
<accession>E8M528</accession>
<proteinExistence type="predicted"/>
<reference evidence="1 2" key="1">
    <citation type="journal article" date="2012" name="Int. J. Syst. Evol. Microbiol.">
        <title>Vibrio caribbeanicus sp. nov., isolated from the marine sponge Scleritoderma cyanea.</title>
        <authorList>
            <person name="Hoffmann M."/>
            <person name="Monday S.R."/>
            <person name="Allard M.W."/>
            <person name="Strain E.A."/>
            <person name="Whittaker P."/>
            <person name="Naum M."/>
            <person name="McCarthy P.J."/>
            <person name="Lopez J.V."/>
            <person name="Fischer M."/>
            <person name="Brown E.W."/>
        </authorList>
    </citation>
    <scope>NUCLEOTIDE SEQUENCE [LARGE SCALE GENOMIC DNA]</scope>
    <source>
        <strain evidence="2">DSMZ 21326</strain>
    </source>
</reference>
<dbReference type="GeneID" id="95571737"/>
<protein>
    <submittedName>
        <fullName evidence="1">Uncharacterized protein</fullName>
    </submittedName>
</protein>
<comment type="caution">
    <text evidence="1">The sequence shown here is derived from an EMBL/GenBank/DDBJ whole genome shotgun (WGS) entry which is preliminary data.</text>
</comment>
<evidence type="ECO:0000313" key="1">
    <source>
        <dbReference type="EMBL" id="EGA70879.1"/>
    </source>
</evidence>